<dbReference type="PRINTS" id="PR00032">
    <property type="entry name" value="HTHARAC"/>
</dbReference>
<keyword evidence="2" id="KW-0238">DNA-binding</keyword>
<keyword evidence="6" id="KW-1185">Reference proteome</keyword>
<dbReference type="Pfam" id="PF12833">
    <property type="entry name" value="HTH_18"/>
    <property type="match status" value="1"/>
</dbReference>
<name>A0ABZ0RND5_9BACT</name>
<dbReference type="SMART" id="SM00342">
    <property type="entry name" value="HTH_ARAC"/>
    <property type="match status" value="1"/>
</dbReference>
<evidence type="ECO:0000256" key="1">
    <source>
        <dbReference type="ARBA" id="ARBA00023015"/>
    </source>
</evidence>
<feature type="domain" description="HTH araC/xylS-type" evidence="4">
    <location>
        <begin position="195"/>
        <end position="285"/>
    </location>
</feature>
<evidence type="ECO:0000313" key="6">
    <source>
        <dbReference type="Proteomes" id="UP001324993"/>
    </source>
</evidence>
<sequence>MPLPLSQEIPIADWRNLRSQLMWAYESAPPDKTTTNSTNLEWSVWIFLSGGVQLTTQAGEFHATKNDCLILPPGVDTRQFDPNTLIRSVHFSLRWPTNKQFIKLKHPIVLSGINIDEFNEKTKDLLNIVNQVAPNAGNLMSKRSISIRKFLRIESVYATWLGALIGLLFDAPGEISILTSSDERAVAARNILDSEEFAEGFPAEKLIKVSGLSRSQLDRIFSIQFGVTPKNYFEKRKHTCACRVLRSSEASIKEIAFQFGFKSSSHFSHWFNRHSGQFPNNYRQTNLLPSHELG</sequence>
<evidence type="ECO:0000256" key="3">
    <source>
        <dbReference type="ARBA" id="ARBA00023163"/>
    </source>
</evidence>
<protein>
    <submittedName>
        <fullName evidence="5">AraC family transcriptional regulator</fullName>
    </submittedName>
</protein>
<accession>A0ABZ0RND5</accession>
<evidence type="ECO:0000256" key="2">
    <source>
        <dbReference type="ARBA" id="ARBA00023125"/>
    </source>
</evidence>
<dbReference type="EMBL" id="CP138858">
    <property type="protein sequence ID" value="WPJ96651.1"/>
    <property type="molecule type" value="Genomic_DNA"/>
</dbReference>
<dbReference type="Proteomes" id="UP001324993">
    <property type="component" value="Chromosome"/>
</dbReference>
<reference evidence="5 6" key="1">
    <citation type="submission" date="2023-11" db="EMBL/GenBank/DDBJ databases">
        <title>Coraliomargarita sp. nov., isolated from marine algae.</title>
        <authorList>
            <person name="Lee J.K."/>
            <person name="Baek J.H."/>
            <person name="Kim J.M."/>
            <person name="Choi D.G."/>
            <person name="Jeon C.O."/>
        </authorList>
    </citation>
    <scope>NUCLEOTIDE SEQUENCE [LARGE SCALE GENOMIC DNA]</scope>
    <source>
        <strain evidence="5 6">J2-16</strain>
    </source>
</reference>
<keyword evidence="3" id="KW-0804">Transcription</keyword>
<organism evidence="5 6">
    <name type="scientific">Coraliomargarita algicola</name>
    <dbReference type="NCBI Taxonomy" id="3092156"/>
    <lineage>
        <taxon>Bacteria</taxon>
        <taxon>Pseudomonadati</taxon>
        <taxon>Verrucomicrobiota</taxon>
        <taxon>Opitutia</taxon>
        <taxon>Puniceicoccales</taxon>
        <taxon>Coraliomargaritaceae</taxon>
        <taxon>Coraliomargarita</taxon>
    </lineage>
</organism>
<keyword evidence="1" id="KW-0805">Transcription regulation</keyword>
<dbReference type="InterPro" id="IPR020449">
    <property type="entry name" value="Tscrpt_reg_AraC-type_HTH"/>
</dbReference>
<dbReference type="SUPFAM" id="SSF46689">
    <property type="entry name" value="Homeodomain-like"/>
    <property type="match status" value="1"/>
</dbReference>
<proteinExistence type="predicted"/>
<dbReference type="Gene3D" id="1.10.10.60">
    <property type="entry name" value="Homeodomain-like"/>
    <property type="match status" value="1"/>
</dbReference>
<dbReference type="PANTHER" id="PTHR43280:SF2">
    <property type="entry name" value="HTH-TYPE TRANSCRIPTIONAL REGULATOR EXSA"/>
    <property type="match status" value="1"/>
</dbReference>
<dbReference type="PANTHER" id="PTHR43280">
    <property type="entry name" value="ARAC-FAMILY TRANSCRIPTIONAL REGULATOR"/>
    <property type="match status" value="1"/>
</dbReference>
<dbReference type="InterPro" id="IPR009057">
    <property type="entry name" value="Homeodomain-like_sf"/>
</dbReference>
<dbReference type="PROSITE" id="PS01124">
    <property type="entry name" value="HTH_ARAC_FAMILY_2"/>
    <property type="match status" value="1"/>
</dbReference>
<evidence type="ECO:0000259" key="4">
    <source>
        <dbReference type="PROSITE" id="PS01124"/>
    </source>
</evidence>
<dbReference type="InterPro" id="IPR018060">
    <property type="entry name" value="HTH_AraC"/>
</dbReference>
<gene>
    <name evidence="5" type="ORF">SH580_02905</name>
</gene>
<dbReference type="RefSeq" id="WP_319833508.1">
    <property type="nucleotide sequence ID" value="NZ_CP138858.1"/>
</dbReference>
<evidence type="ECO:0000313" key="5">
    <source>
        <dbReference type="EMBL" id="WPJ96651.1"/>
    </source>
</evidence>